<keyword evidence="5" id="KW-1185">Reference proteome</keyword>
<protein>
    <submittedName>
        <fullName evidence="3">Cell surface protein</fullName>
    </submittedName>
</protein>
<proteinExistence type="predicted"/>
<reference evidence="3 4" key="1">
    <citation type="journal article" date="2016" name="Nat. Commun.">
        <title>Microbial interactions lead to rapid micro-scale successions on model marine particles.</title>
        <authorList>
            <person name="Datta M.S."/>
            <person name="Sliwerska E."/>
            <person name="Gore J."/>
            <person name="Polz M.F."/>
            <person name="Cordero O.X."/>
        </authorList>
    </citation>
    <scope>NUCLEOTIDE SEQUENCE [LARGE SCALE GENOMIC DNA]</scope>
    <source>
        <strain evidence="3 4">4G03</strain>
    </source>
</reference>
<dbReference type="SUPFAM" id="SSF51004">
    <property type="entry name" value="C-terminal (heme d1) domain of cytochrome cd1-nitrite reductase"/>
    <property type="match status" value="1"/>
</dbReference>
<dbReference type="PANTHER" id="PTHR47197:SF3">
    <property type="entry name" value="DIHYDRO-HEME D1 DEHYDROGENASE"/>
    <property type="match status" value="1"/>
</dbReference>
<dbReference type="InterPro" id="IPR051200">
    <property type="entry name" value="Host-pathogen_enzymatic-act"/>
</dbReference>
<evidence type="ECO:0000256" key="1">
    <source>
        <dbReference type="SAM" id="SignalP"/>
    </source>
</evidence>
<dbReference type="InterPro" id="IPR011048">
    <property type="entry name" value="Haem_d1_sf"/>
</dbReference>
<dbReference type="Proteomes" id="UP000222163">
    <property type="component" value="Unassembled WGS sequence"/>
</dbReference>
<dbReference type="InterPro" id="IPR031815">
    <property type="entry name" value="DUF5074"/>
</dbReference>
<dbReference type="RefSeq" id="WP_099214292.1">
    <property type="nucleotide sequence ID" value="NZ_JAUYVU010000002.1"/>
</dbReference>
<dbReference type="EMBL" id="PDUU01000003">
    <property type="protein sequence ID" value="PHN98470.1"/>
    <property type="molecule type" value="Genomic_DNA"/>
</dbReference>
<feature type="signal peptide" evidence="1">
    <location>
        <begin position="1"/>
        <end position="21"/>
    </location>
</feature>
<dbReference type="Proteomes" id="UP001242342">
    <property type="component" value="Unassembled WGS sequence"/>
</dbReference>
<evidence type="ECO:0000313" key="5">
    <source>
        <dbReference type="Proteomes" id="UP001242342"/>
    </source>
</evidence>
<gene>
    <name evidence="3" type="ORF">CSC81_02975</name>
    <name evidence="2" type="ORF">Q8W23_03360</name>
</gene>
<dbReference type="Pfam" id="PF16819">
    <property type="entry name" value="DUF5074"/>
    <property type="match status" value="1"/>
</dbReference>
<dbReference type="Gene3D" id="2.130.10.10">
    <property type="entry name" value="YVTN repeat-like/Quinoprotein amine dehydrogenase"/>
    <property type="match status" value="1"/>
</dbReference>
<reference evidence="3" key="2">
    <citation type="submission" date="2017-10" db="EMBL/GenBank/DDBJ databases">
        <authorList>
            <person name="Enke T.N."/>
            <person name="Cordero O.X."/>
        </authorList>
    </citation>
    <scope>NUCLEOTIDE SEQUENCE</scope>
    <source>
        <strain evidence="3">4G03</strain>
    </source>
</reference>
<dbReference type="PROSITE" id="PS51257">
    <property type="entry name" value="PROKAR_LIPOPROTEIN"/>
    <property type="match status" value="1"/>
</dbReference>
<organism evidence="3 4">
    <name type="scientific">Tenacibaculum discolor</name>
    <dbReference type="NCBI Taxonomy" id="361581"/>
    <lineage>
        <taxon>Bacteria</taxon>
        <taxon>Pseudomonadati</taxon>
        <taxon>Bacteroidota</taxon>
        <taxon>Flavobacteriia</taxon>
        <taxon>Flavobacteriales</taxon>
        <taxon>Flavobacteriaceae</taxon>
        <taxon>Tenacibaculum</taxon>
    </lineage>
</organism>
<name>A0A2G1BWR4_9FLAO</name>
<evidence type="ECO:0000313" key="2">
    <source>
        <dbReference type="EMBL" id="MDP2540507.1"/>
    </source>
</evidence>
<feature type="chain" id="PRO_5013954944" evidence="1">
    <location>
        <begin position="22"/>
        <end position="360"/>
    </location>
</feature>
<sequence length="360" mass="39912">MKITKLLLQLFLVSIVLTSCSSDDKIVEVIRDKYDNGVIVSAEGVFNNKDGSISYINKELTESQNFIYAGKNGALLGGLIQSITFSDTEAYVILNDVNTIVVVDRYTFEKKAQITTKLKNPRYMTISNGKGYVTNWGDGANENDDYLAIIDIETNTIEENTISLANGVEQIISRNNKLYVSHKGAWSSNNIISVVDLNNNNTISTITVDDNPDEMAFDNAGNLVVLSEGKPVYNSSWEVIDRTTSSISFINLSNNEVLKSIDFPAKENASFMAYESGKVYYYKGKDNKVYSINEEATTIATEGIEVGGIYGMNVKDNNLYTVSYEFPNSELSNLTVYDLNTEAKVYETKVGIGASKIYFN</sequence>
<keyword evidence="1" id="KW-0732">Signal</keyword>
<evidence type="ECO:0000313" key="4">
    <source>
        <dbReference type="Proteomes" id="UP000222163"/>
    </source>
</evidence>
<accession>A0A2G1BWR4</accession>
<reference evidence="2 5" key="3">
    <citation type="submission" date="2023-07" db="EMBL/GenBank/DDBJ databases">
        <title>Genome content predicts the carbon catabolic preferences of heterotrophic bacteria.</title>
        <authorList>
            <person name="Gralka M."/>
        </authorList>
    </citation>
    <scope>NUCLEOTIDE SEQUENCE [LARGE SCALE GENOMIC DNA]</scope>
    <source>
        <strain evidence="2 5">4G03</strain>
    </source>
</reference>
<dbReference type="InterPro" id="IPR015943">
    <property type="entry name" value="WD40/YVTN_repeat-like_dom_sf"/>
</dbReference>
<dbReference type="EMBL" id="JAUYVU010000002">
    <property type="protein sequence ID" value="MDP2540507.1"/>
    <property type="molecule type" value="Genomic_DNA"/>
</dbReference>
<evidence type="ECO:0000313" key="3">
    <source>
        <dbReference type="EMBL" id="PHN98470.1"/>
    </source>
</evidence>
<comment type="caution">
    <text evidence="3">The sequence shown here is derived from an EMBL/GenBank/DDBJ whole genome shotgun (WGS) entry which is preliminary data.</text>
</comment>
<dbReference type="PANTHER" id="PTHR47197">
    <property type="entry name" value="PROTEIN NIRF"/>
    <property type="match status" value="1"/>
</dbReference>
<dbReference type="AlphaFoldDB" id="A0A2G1BWR4"/>